<dbReference type="EMBL" id="SSOP01000094">
    <property type="protein sequence ID" value="KAB5591666.1"/>
    <property type="molecule type" value="Genomic_DNA"/>
</dbReference>
<dbReference type="OrthoDB" id="2441380at2759"/>
<reference evidence="2 3" key="1">
    <citation type="journal article" date="2019" name="Fungal Biol. Biotechnol.">
        <title>Draft genome sequence of fastidious pathogen Ceratobasidium theobromae, which causes vascular-streak dieback in Theobroma cacao.</title>
        <authorList>
            <person name="Ali S.S."/>
            <person name="Asman A."/>
            <person name="Shao J."/>
            <person name="Firmansyah A.P."/>
            <person name="Susilo A.W."/>
            <person name="Rosmana A."/>
            <person name="McMahon P."/>
            <person name="Junaid M."/>
            <person name="Guest D."/>
            <person name="Kheng T.Y."/>
            <person name="Meinhardt L.W."/>
            <person name="Bailey B.A."/>
        </authorList>
    </citation>
    <scope>NUCLEOTIDE SEQUENCE [LARGE SCALE GENOMIC DNA]</scope>
    <source>
        <strain evidence="2 3">CT2</strain>
    </source>
</reference>
<name>A0A5N5QJN0_9AGAM</name>
<gene>
    <name evidence="2" type="ORF">CTheo_4874</name>
</gene>
<dbReference type="SUPFAM" id="SSF51322">
    <property type="entry name" value="Cyanovirin-N"/>
    <property type="match status" value="1"/>
</dbReference>
<dbReference type="AlphaFoldDB" id="A0A5N5QJN0"/>
<dbReference type="Proteomes" id="UP000383932">
    <property type="component" value="Unassembled WGS sequence"/>
</dbReference>
<feature type="domain" description="Cyanovirin-N" evidence="1">
    <location>
        <begin position="73"/>
        <end position="173"/>
    </location>
</feature>
<evidence type="ECO:0000313" key="2">
    <source>
        <dbReference type="EMBL" id="KAB5591666.1"/>
    </source>
</evidence>
<dbReference type="PANTHER" id="PTHR42076">
    <property type="entry name" value="CYANOVIRIN-N HOMOLOG"/>
    <property type="match status" value="1"/>
</dbReference>
<dbReference type="InterPro" id="IPR011058">
    <property type="entry name" value="Cyanovirin-N"/>
</dbReference>
<dbReference type="InterPro" id="IPR036673">
    <property type="entry name" value="Cyanovirin-N_sf"/>
</dbReference>
<organism evidence="2 3">
    <name type="scientific">Ceratobasidium theobromae</name>
    <dbReference type="NCBI Taxonomy" id="1582974"/>
    <lineage>
        <taxon>Eukaryota</taxon>
        <taxon>Fungi</taxon>
        <taxon>Dikarya</taxon>
        <taxon>Basidiomycota</taxon>
        <taxon>Agaricomycotina</taxon>
        <taxon>Agaricomycetes</taxon>
        <taxon>Cantharellales</taxon>
        <taxon>Ceratobasidiaceae</taxon>
        <taxon>Ceratobasidium</taxon>
    </lineage>
</organism>
<protein>
    <recommendedName>
        <fullName evidence="1">Cyanovirin-N domain-containing protein</fullName>
    </recommendedName>
</protein>
<evidence type="ECO:0000259" key="1">
    <source>
        <dbReference type="SMART" id="SM01111"/>
    </source>
</evidence>
<accession>A0A5N5QJN0</accession>
<dbReference type="PANTHER" id="PTHR42076:SF1">
    <property type="entry name" value="CYANOVIRIN-N DOMAIN-CONTAINING PROTEIN"/>
    <property type="match status" value="1"/>
</dbReference>
<comment type="caution">
    <text evidence="2">The sequence shown here is derived from an EMBL/GenBank/DDBJ whole genome shotgun (WGS) entry which is preliminary data.</text>
</comment>
<dbReference type="Gene3D" id="2.30.60.10">
    <property type="entry name" value="Cyanovirin-N"/>
    <property type="match status" value="1"/>
</dbReference>
<keyword evidence="3" id="KW-1185">Reference proteome</keyword>
<dbReference type="Pfam" id="PF08881">
    <property type="entry name" value="CVNH"/>
    <property type="match status" value="1"/>
</dbReference>
<sequence>MKFNWTHCRGELEKPPASSTNYVNRAAAGSLKNKILDITEPRWAFARDIKDSSVFTSSSPILPLLFPPKHTMSFHDSSRNIELVNGRILSAQCRKIDGSWVPAALDINNFIWNDDGHFKWDGKDFCKTAKDIQLIGSTVLSARLIRKDGSITSNLKVIDLSDRIANQDGELVYTVSLNYL</sequence>
<proteinExistence type="predicted"/>
<dbReference type="SMART" id="SM01111">
    <property type="entry name" value="CVNH"/>
    <property type="match status" value="1"/>
</dbReference>
<evidence type="ECO:0000313" key="3">
    <source>
        <dbReference type="Proteomes" id="UP000383932"/>
    </source>
</evidence>